<dbReference type="AlphaFoldDB" id="A0A1H1TDR7"/>
<dbReference type="PROSITE" id="PS00086">
    <property type="entry name" value="CYTOCHROME_P450"/>
    <property type="match status" value="1"/>
</dbReference>
<dbReference type="PANTHER" id="PTHR46696">
    <property type="entry name" value="P450, PUTATIVE (EUROFUNG)-RELATED"/>
    <property type="match status" value="1"/>
</dbReference>
<dbReference type="Pfam" id="PF00067">
    <property type="entry name" value="p450"/>
    <property type="match status" value="1"/>
</dbReference>
<sequence length="406" mass="45274">MAKTMPTSVAPTPPVDGLPVERSDPFDPPAVLAALREERPISRLRYPDGSLGWLVTSYPLARAVLADRRFSRRRELQRPPRRIAFEEEHPGPSEPGFFIGMDPPEHTRYRRQLTSHFTVRRMRDLEDRIARITAEHLDAMERRGSPADLVAEFALPIPSLVICELLGVPYTDREKFQHDTRVLLHLESSFEEAMGALVSLREYLHRLVVRKRAEPADDLISTLIAGGALDDEEIAGIAVLLLIAGHETTANMLGLGTFALLRHSDQLAALRADPSLVENAVEELLRYLTIVHIGPTRAALEDVELDGELVRAGEVVSLSLPAANRDPERFGNPDELDLRRSATGHLAFGHGIHQCLGQQLARIEMRTGFNALLSRFPDLRLAVEPEDVQLRTDMAIYGVHSLPVAW</sequence>
<feature type="region of interest" description="Disordered" evidence="8">
    <location>
        <begin position="1"/>
        <end position="23"/>
    </location>
</feature>
<evidence type="ECO:0000256" key="7">
    <source>
        <dbReference type="RuleBase" id="RU000461"/>
    </source>
</evidence>
<proteinExistence type="inferred from homology"/>
<evidence type="ECO:0000256" key="3">
    <source>
        <dbReference type="ARBA" id="ARBA00022723"/>
    </source>
</evidence>
<organism evidence="9 10">
    <name type="scientific">Actinopolymorpha singaporensis</name>
    <dbReference type="NCBI Taxonomy" id="117157"/>
    <lineage>
        <taxon>Bacteria</taxon>
        <taxon>Bacillati</taxon>
        <taxon>Actinomycetota</taxon>
        <taxon>Actinomycetes</taxon>
        <taxon>Propionibacteriales</taxon>
        <taxon>Actinopolymorphaceae</taxon>
        <taxon>Actinopolymorpha</taxon>
    </lineage>
</organism>
<dbReference type="GO" id="GO:0005506">
    <property type="term" value="F:iron ion binding"/>
    <property type="evidence" value="ECO:0007669"/>
    <property type="project" value="InterPro"/>
</dbReference>
<dbReference type="SUPFAM" id="SSF48264">
    <property type="entry name" value="Cytochrome P450"/>
    <property type="match status" value="1"/>
</dbReference>
<dbReference type="GO" id="GO:0004497">
    <property type="term" value="F:monooxygenase activity"/>
    <property type="evidence" value="ECO:0007669"/>
    <property type="project" value="UniProtKB-KW"/>
</dbReference>
<evidence type="ECO:0000256" key="1">
    <source>
        <dbReference type="ARBA" id="ARBA00010617"/>
    </source>
</evidence>
<evidence type="ECO:0000256" key="6">
    <source>
        <dbReference type="ARBA" id="ARBA00023033"/>
    </source>
</evidence>
<keyword evidence="3 7" id="KW-0479">Metal-binding</keyword>
<evidence type="ECO:0000256" key="2">
    <source>
        <dbReference type="ARBA" id="ARBA00022617"/>
    </source>
</evidence>
<evidence type="ECO:0000256" key="5">
    <source>
        <dbReference type="ARBA" id="ARBA00023004"/>
    </source>
</evidence>
<reference evidence="9 10" key="1">
    <citation type="submission" date="2016-10" db="EMBL/GenBank/DDBJ databases">
        <authorList>
            <person name="de Groot N.N."/>
        </authorList>
    </citation>
    <scope>NUCLEOTIDE SEQUENCE [LARGE SCALE GENOMIC DNA]</scope>
    <source>
        <strain evidence="9 10">DSM 22024</strain>
    </source>
</reference>
<dbReference type="GO" id="GO:0020037">
    <property type="term" value="F:heme binding"/>
    <property type="evidence" value="ECO:0007669"/>
    <property type="project" value="InterPro"/>
</dbReference>
<comment type="similarity">
    <text evidence="1 7">Belongs to the cytochrome P450 family.</text>
</comment>
<dbReference type="InterPro" id="IPR002397">
    <property type="entry name" value="Cyt_P450_B"/>
</dbReference>
<dbReference type="FunFam" id="1.10.630.10:FF:000018">
    <property type="entry name" value="Cytochrome P450 monooxygenase"/>
    <property type="match status" value="1"/>
</dbReference>
<evidence type="ECO:0000256" key="8">
    <source>
        <dbReference type="SAM" id="MobiDB-lite"/>
    </source>
</evidence>
<gene>
    <name evidence="9" type="ORF">SAMN04489717_3159</name>
</gene>
<keyword evidence="5 7" id="KW-0408">Iron</keyword>
<dbReference type="InterPro" id="IPR001128">
    <property type="entry name" value="Cyt_P450"/>
</dbReference>
<dbReference type="CDD" id="cd11030">
    <property type="entry name" value="CYP105-like"/>
    <property type="match status" value="1"/>
</dbReference>
<protein>
    <submittedName>
        <fullName evidence="9">Cytochrome P450</fullName>
    </submittedName>
</protein>
<dbReference type="InterPro" id="IPR017972">
    <property type="entry name" value="Cyt_P450_CS"/>
</dbReference>
<dbReference type="Proteomes" id="UP000198983">
    <property type="component" value="Chromosome I"/>
</dbReference>
<evidence type="ECO:0000313" key="10">
    <source>
        <dbReference type="Proteomes" id="UP000198983"/>
    </source>
</evidence>
<dbReference type="PANTHER" id="PTHR46696:SF1">
    <property type="entry name" value="CYTOCHROME P450 YJIB-RELATED"/>
    <property type="match status" value="1"/>
</dbReference>
<evidence type="ECO:0000256" key="4">
    <source>
        <dbReference type="ARBA" id="ARBA00023002"/>
    </source>
</evidence>
<evidence type="ECO:0000313" key="9">
    <source>
        <dbReference type="EMBL" id="SDS58308.1"/>
    </source>
</evidence>
<dbReference type="PRINTS" id="PR00359">
    <property type="entry name" value="BP450"/>
</dbReference>
<dbReference type="Gene3D" id="1.10.630.10">
    <property type="entry name" value="Cytochrome P450"/>
    <property type="match status" value="1"/>
</dbReference>
<dbReference type="STRING" id="117157.SAMN04489717_3159"/>
<name>A0A1H1TDR7_9ACTN</name>
<feature type="compositionally biased region" description="Polar residues" evidence="8">
    <location>
        <begin position="1"/>
        <end position="10"/>
    </location>
</feature>
<dbReference type="GO" id="GO:0016705">
    <property type="term" value="F:oxidoreductase activity, acting on paired donors, with incorporation or reduction of molecular oxygen"/>
    <property type="evidence" value="ECO:0007669"/>
    <property type="project" value="InterPro"/>
</dbReference>
<dbReference type="InterPro" id="IPR036396">
    <property type="entry name" value="Cyt_P450_sf"/>
</dbReference>
<dbReference type="EMBL" id="LT629732">
    <property type="protein sequence ID" value="SDS58308.1"/>
    <property type="molecule type" value="Genomic_DNA"/>
</dbReference>
<keyword evidence="2 7" id="KW-0349">Heme</keyword>
<dbReference type="PRINTS" id="PR00385">
    <property type="entry name" value="P450"/>
</dbReference>
<keyword evidence="6 7" id="KW-0503">Monooxygenase</keyword>
<keyword evidence="10" id="KW-1185">Reference proteome</keyword>
<keyword evidence="4 7" id="KW-0560">Oxidoreductase</keyword>
<accession>A0A1H1TDR7</accession>